<keyword evidence="4" id="KW-1185">Reference proteome</keyword>
<evidence type="ECO:0000313" key="3">
    <source>
        <dbReference type="EMBL" id="KIH60316.1"/>
    </source>
</evidence>
<dbReference type="InterPro" id="IPR042089">
    <property type="entry name" value="Peptidase_M13_dom_2"/>
</dbReference>
<dbReference type="PROSITE" id="PS51885">
    <property type="entry name" value="NEPRILYSIN"/>
    <property type="match status" value="1"/>
</dbReference>
<sequence>MGQSMREFYVNRKKYDNVITAYKQILIDKVICYPPNRSEALFFEIDYSEHNIVQNHQMAKFLDDVNLPKNMTKIASDFNEIIDLERKLANITVPNEDRRNVSAIYNLRRISDIQTLMPLVNWTRYFHSVAPYVVHDYLKANPEINIADIDFMRRSAQTYSECL</sequence>
<dbReference type="Proteomes" id="UP000054047">
    <property type="component" value="Unassembled WGS sequence"/>
</dbReference>
<dbReference type="SUPFAM" id="SSF55486">
    <property type="entry name" value="Metalloproteases ('zincins'), catalytic domain"/>
    <property type="match status" value="1"/>
</dbReference>
<dbReference type="GO" id="GO:0006508">
    <property type="term" value="P:proteolysis"/>
    <property type="evidence" value="ECO:0007669"/>
    <property type="project" value="InterPro"/>
</dbReference>
<evidence type="ECO:0000313" key="4">
    <source>
        <dbReference type="Proteomes" id="UP000054047"/>
    </source>
</evidence>
<feature type="domain" description="Peptidase M13 N-terminal" evidence="2">
    <location>
        <begin position="6"/>
        <end position="158"/>
    </location>
</feature>
<organism evidence="3 4">
    <name type="scientific">Ancylostoma duodenale</name>
    <dbReference type="NCBI Taxonomy" id="51022"/>
    <lineage>
        <taxon>Eukaryota</taxon>
        <taxon>Metazoa</taxon>
        <taxon>Ecdysozoa</taxon>
        <taxon>Nematoda</taxon>
        <taxon>Chromadorea</taxon>
        <taxon>Rhabditida</taxon>
        <taxon>Rhabditina</taxon>
        <taxon>Rhabditomorpha</taxon>
        <taxon>Strongyloidea</taxon>
        <taxon>Ancylostomatidae</taxon>
        <taxon>Ancylostomatinae</taxon>
        <taxon>Ancylostoma</taxon>
    </lineage>
</organism>
<dbReference type="AlphaFoldDB" id="A0A0C2GT46"/>
<evidence type="ECO:0000256" key="1">
    <source>
        <dbReference type="ARBA" id="ARBA00007357"/>
    </source>
</evidence>
<dbReference type="GO" id="GO:0004222">
    <property type="term" value="F:metalloendopeptidase activity"/>
    <property type="evidence" value="ECO:0007669"/>
    <property type="project" value="InterPro"/>
</dbReference>
<proteinExistence type="inferred from homology"/>
<dbReference type="OrthoDB" id="5832427at2759"/>
<dbReference type="InterPro" id="IPR000718">
    <property type="entry name" value="Peptidase_M13"/>
</dbReference>
<dbReference type="InterPro" id="IPR008753">
    <property type="entry name" value="Peptidase_M13_N"/>
</dbReference>
<protein>
    <recommendedName>
        <fullName evidence="2">Peptidase M13 N-terminal domain-containing protein</fullName>
    </recommendedName>
</protein>
<name>A0A0C2GT46_9BILA</name>
<gene>
    <name evidence="3" type="ORF">ANCDUO_09438</name>
</gene>
<dbReference type="Gene3D" id="1.10.1380.10">
    <property type="entry name" value="Neutral endopeptidase , domain2"/>
    <property type="match status" value="1"/>
</dbReference>
<dbReference type="EMBL" id="KN731077">
    <property type="protein sequence ID" value="KIH60316.1"/>
    <property type="molecule type" value="Genomic_DNA"/>
</dbReference>
<evidence type="ECO:0000259" key="2">
    <source>
        <dbReference type="Pfam" id="PF05649"/>
    </source>
</evidence>
<comment type="similarity">
    <text evidence="1">Belongs to the peptidase M13 family.</text>
</comment>
<reference evidence="3 4" key="1">
    <citation type="submission" date="2013-12" db="EMBL/GenBank/DDBJ databases">
        <title>Draft genome of the parsitic nematode Ancylostoma duodenale.</title>
        <authorList>
            <person name="Mitreva M."/>
        </authorList>
    </citation>
    <scope>NUCLEOTIDE SEQUENCE [LARGE SCALE GENOMIC DNA]</scope>
    <source>
        <strain evidence="3 4">Zhejiang</strain>
    </source>
</reference>
<accession>A0A0C2GT46</accession>
<dbReference type="Pfam" id="PF05649">
    <property type="entry name" value="Peptidase_M13_N"/>
    <property type="match status" value="1"/>
</dbReference>